<dbReference type="GO" id="GO:0004714">
    <property type="term" value="F:transmembrane receptor protein tyrosine kinase activity"/>
    <property type="evidence" value="ECO:0007669"/>
    <property type="project" value="UniProtKB-EC"/>
</dbReference>
<keyword evidence="10" id="KW-1133">Transmembrane helix</keyword>
<accession>A2FHP2</accession>
<evidence type="ECO:0000256" key="15">
    <source>
        <dbReference type="ARBA" id="ARBA00023180"/>
    </source>
</evidence>
<evidence type="ECO:0000256" key="5">
    <source>
        <dbReference type="ARBA" id="ARBA00022692"/>
    </source>
</evidence>
<dbReference type="InParanoid" id="A2FHP2"/>
<evidence type="ECO:0000256" key="2">
    <source>
        <dbReference type="ARBA" id="ARBA00011902"/>
    </source>
</evidence>
<evidence type="ECO:0000256" key="6">
    <source>
        <dbReference type="ARBA" id="ARBA00022729"/>
    </source>
</evidence>
<protein>
    <recommendedName>
        <fullName evidence="2">receptor protein-tyrosine kinase</fullName>
        <ecNumber evidence="2">2.7.10.1</ecNumber>
    </recommendedName>
</protein>
<keyword evidence="4" id="KW-0808">Transferase</keyword>
<evidence type="ECO:0000313" key="18">
    <source>
        <dbReference type="Proteomes" id="UP000001542"/>
    </source>
</evidence>
<evidence type="ECO:0000256" key="7">
    <source>
        <dbReference type="ARBA" id="ARBA00022741"/>
    </source>
</evidence>
<gene>
    <name evidence="17" type="ORF">TVAG_370900</name>
</gene>
<proteinExistence type="predicted"/>
<keyword evidence="18" id="KW-1185">Reference proteome</keyword>
<dbReference type="RefSeq" id="XP_001308516.1">
    <property type="nucleotide sequence ID" value="XM_001308515.1"/>
</dbReference>
<keyword evidence="8" id="KW-0418">Kinase</keyword>
<evidence type="ECO:0000256" key="10">
    <source>
        <dbReference type="ARBA" id="ARBA00022989"/>
    </source>
</evidence>
<keyword evidence="7" id="KW-0547">Nucleotide-binding</keyword>
<keyword evidence="11" id="KW-0472">Membrane</keyword>
<keyword evidence="15" id="KW-0325">Glycoprotein</keyword>
<dbReference type="VEuPathDB" id="TrichDB:TVAG_370900"/>
<evidence type="ECO:0000256" key="3">
    <source>
        <dbReference type="ARBA" id="ARBA00022475"/>
    </source>
</evidence>
<evidence type="ECO:0000256" key="8">
    <source>
        <dbReference type="ARBA" id="ARBA00022777"/>
    </source>
</evidence>
<evidence type="ECO:0000256" key="13">
    <source>
        <dbReference type="ARBA" id="ARBA00023157"/>
    </source>
</evidence>
<keyword evidence="12" id="KW-0829">Tyrosine-protein kinase</keyword>
<keyword evidence="6" id="KW-0732">Signal</keyword>
<dbReference type="InterPro" id="IPR055163">
    <property type="entry name" value="ALK/LTK-like_GRD"/>
</dbReference>
<feature type="domain" description="ALK/LTK-like glycine-rich" evidence="16">
    <location>
        <begin position="22"/>
        <end position="291"/>
    </location>
</feature>
<keyword evidence="13" id="KW-1015">Disulfide bond</keyword>
<evidence type="ECO:0000313" key="17">
    <source>
        <dbReference type="EMBL" id="EAX95586.1"/>
    </source>
</evidence>
<keyword evidence="5" id="KW-0812">Transmembrane</keyword>
<dbReference type="Pfam" id="PF12810">
    <property type="entry name" value="ALK_LTK_GRD"/>
    <property type="match status" value="1"/>
</dbReference>
<evidence type="ECO:0000256" key="4">
    <source>
        <dbReference type="ARBA" id="ARBA00022679"/>
    </source>
</evidence>
<evidence type="ECO:0000256" key="9">
    <source>
        <dbReference type="ARBA" id="ARBA00022840"/>
    </source>
</evidence>
<keyword evidence="9" id="KW-0067">ATP-binding</keyword>
<name>A2FHP2_TRIV3</name>
<organism evidence="17 18">
    <name type="scientific">Trichomonas vaginalis (strain ATCC PRA-98 / G3)</name>
    <dbReference type="NCBI Taxonomy" id="412133"/>
    <lineage>
        <taxon>Eukaryota</taxon>
        <taxon>Metamonada</taxon>
        <taxon>Parabasalia</taxon>
        <taxon>Trichomonadida</taxon>
        <taxon>Trichomonadidae</taxon>
        <taxon>Trichomonas</taxon>
    </lineage>
</organism>
<dbReference type="KEGG" id="tva:4753343"/>
<dbReference type="EC" id="2.7.10.1" evidence="2"/>
<keyword evidence="14" id="KW-0675">Receptor</keyword>
<evidence type="ECO:0000256" key="1">
    <source>
        <dbReference type="ARBA" id="ARBA00004251"/>
    </source>
</evidence>
<dbReference type="EMBL" id="DS113798">
    <property type="protein sequence ID" value="EAX95586.1"/>
    <property type="molecule type" value="Genomic_DNA"/>
</dbReference>
<evidence type="ECO:0000259" key="16">
    <source>
        <dbReference type="Pfam" id="PF12810"/>
    </source>
</evidence>
<reference evidence="17" key="2">
    <citation type="journal article" date="2007" name="Science">
        <title>Draft genome sequence of the sexually transmitted pathogen Trichomonas vaginalis.</title>
        <authorList>
            <person name="Carlton J.M."/>
            <person name="Hirt R.P."/>
            <person name="Silva J.C."/>
            <person name="Delcher A.L."/>
            <person name="Schatz M."/>
            <person name="Zhao Q."/>
            <person name="Wortman J.R."/>
            <person name="Bidwell S.L."/>
            <person name="Alsmark U.C.M."/>
            <person name="Besteiro S."/>
            <person name="Sicheritz-Ponten T."/>
            <person name="Noel C.J."/>
            <person name="Dacks J.B."/>
            <person name="Foster P.G."/>
            <person name="Simillion C."/>
            <person name="Van de Peer Y."/>
            <person name="Miranda-Saavedra D."/>
            <person name="Barton G.J."/>
            <person name="Westrop G.D."/>
            <person name="Mueller S."/>
            <person name="Dessi D."/>
            <person name="Fiori P.L."/>
            <person name="Ren Q."/>
            <person name="Paulsen I."/>
            <person name="Zhang H."/>
            <person name="Bastida-Corcuera F.D."/>
            <person name="Simoes-Barbosa A."/>
            <person name="Brown M.T."/>
            <person name="Hayes R.D."/>
            <person name="Mukherjee M."/>
            <person name="Okumura C.Y."/>
            <person name="Schneider R."/>
            <person name="Smith A.J."/>
            <person name="Vanacova S."/>
            <person name="Villalvazo M."/>
            <person name="Haas B.J."/>
            <person name="Pertea M."/>
            <person name="Feldblyum T.V."/>
            <person name="Utterback T.R."/>
            <person name="Shu C.L."/>
            <person name="Osoegawa K."/>
            <person name="de Jong P.J."/>
            <person name="Hrdy I."/>
            <person name="Horvathova L."/>
            <person name="Zubacova Z."/>
            <person name="Dolezal P."/>
            <person name="Malik S.B."/>
            <person name="Logsdon J.M. Jr."/>
            <person name="Henze K."/>
            <person name="Gupta A."/>
            <person name="Wang C.C."/>
            <person name="Dunne R.L."/>
            <person name="Upcroft J.A."/>
            <person name="Upcroft P."/>
            <person name="White O."/>
            <person name="Salzberg S.L."/>
            <person name="Tang P."/>
            <person name="Chiu C.-H."/>
            <person name="Lee Y.-S."/>
            <person name="Embley T.M."/>
            <person name="Coombs G.H."/>
            <person name="Mottram J.C."/>
            <person name="Tachezy J."/>
            <person name="Fraser-Liggett C.M."/>
            <person name="Johnson P.J."/>
        </authorList>
    </citation>
    <scope>NUCLEOTIDE SEQUENCE [LARGE SCALE GENOMIC DNA]</scope>
    <source>
        <strain evidence="17">G3</strain>
    </source>
</reference>
<dbReference type="VEuPathDB" id="TrichDB:TVAGG3_0946540"/>
<dbReference type="GO" id="GO:0005524">
    <property type="term" value="F:ATP binding"/>
    <property type="evidence" value="ECO:0007669"/>
    <property type="project" value="UniProtKB-KW"/>
</dbReference>
<dbReference type="AlphaFoldDB" id="A2FHP2"/>
<evidence type="ECO:0000256" key="11">
    <source>
        <dbReference type="ARBA" id="ARBA00023136"/>
    </source>
</evidence>
<keyword evidence="3" id="KW-1003">Cell membrane</keyword>
<dbReference type="Proteomes" id="UP000001542">
    <property type="component" value="Unassembled WGS sequence"/>
</dbReference>
<reference evidence="17" key="1">
    <citation type="submission" date="2006-10" db="EMBL/GenBank/DDBJ databases">
        <authorList>
            <person name="Amadeo P."/>
            <person name="Zhao Q."/>
            <person name="Wortman J."/>
            <person name="Fraser-Liggett C."/>
            <person name="Carlton J."/>
        </authorList>
    </citation>
    <scope>NUCLEOTIDE SEQUENCE</scope>
    <source>
        <strain evidence="17">G3</strain>
    </source>
</reference>
<sequence length="330" mass="35114">MVRAKHHDIAYAYNFTGSPQVFHAYPGLFRIQLWGASGVVLSDTVDDSCSKVKSKGAYVSGIIEIQEKIDFFVYVGEKGKFNDNSFNGNIQSYVSGGGATDIRLIKKVNWYDFDSLQSRIMVAAGAGSGERLCGGDGGSLVGLSTDQLYSDVTNAQFNGTTGGTQQSGGRFGCDVTYQSCGESGRFGIRGSGNSQYDSGPSGGGGYYGGGGIPWAGSASGGSSFISGYQGCDAIFENSTEDQILHSGKPLHYSGKFFVDAVMIDGQSKIPSPDLKSFEIGHTGNGYALITNLASHVVCSCQISSYQMNFFLITNFYILLNPVNMLGLWSF</sequence>
<evidence type="ECO:0000256" key="12">
    <source>
        <dbReference type="ARBA" id="ARBA00023137"/>
    </source>
</evidence>
<dbReference type="GO" id="GO:0005886">
    <property type="term" value="C:plasma membrane"/>
    <property type="evidence" value="ECO:0007669"/>
    <property type="project" value="UniProtKB-SubCell"/>
</dbReference>
<evidence type="ECO:0000256" key="14">
    <source>
        <dbReference type="ARBA" id="ARBA00023170"/>
    </source>
</evidence>
<dbReference type="SMR" id="A2FHP2"/>
<comment type="subcellular location">
    <subcellularLocation>
        <location evidence="1">Cell membrane</location>
        <topology evidence="1">Single-pass type I membrane protein</topology>
    </subcellularLocation>
</comment>